<dbReference type="Proteomes" id="UP000316603">
    <property type="component" value="Unassembled WGS sequence"/>
</dbReference>
<evidence type="ECO:0000259" key="3">
    <source>
        <dbReference type="Pfam" id="PF03446"/>
    </source>
</evidence>
<dbReference type="SUPFAM" id="SSF51735">
    <property type="entry name" value="NAD(P)-binding Rossmann-fold domains"/>
    <property type="match status" value="1"/>
</dbReference>
<dbReference type="InterPro" id="IPR048666">
    <property type="entry name" value="RedAm-like_C"/>
</dbReference>
<protein>
    <submittedName>
        <fullName evidence="5">3-hydroxyisobutyrate dehydrogenase-like beta-hydroxyacid dehydrogenase</fullName>
    </submittedName>
</protein>
<accession>A0A561TRU8</accession>
<dbReference type="InterPro" id="IPR006115">
    <property type="entry name" value="6PGDH_NADP-bd"/>
</dbReference>
<dbReference type="Pfam" id="PF21761">
    <property type="entry name" value="RedAm-like_C"/>
    <property type="match status" value="1"/>
</dbReference>
<gene>
    <name evidence="5" type="ORF">FHX78_116888</name>
</gene>
<proteinExistence type="inferred from homology"/>
<evidence type="ECO:0000313" key="5">
    <source>
        <dbReference type="EMBL" id="TWF89841.1"/>
    </source>
</evidence>
<dbReference type="PANTHER" id="PTHR43580">
    <property type="entry name" value="OXIDOREDUCTASE GLYR1-RELATED"/>
    <property type="match status" value="1"/>
</dbReference>
<dbReference type="PIRSF" id="PIRSF000103">
    <property type="entry name" value="HIBADH"/>
    <property type="match status" value="1"/>
</dbReference>
<dbReference type="InterPro" id="IPR036291">
    <property type="entry name" value="NAD(P)-bd_dom_sf"/>
</dbReference>
<reference evidence="5 6" key="1">
    <citation type="submission" date="2019-06" db="EMBL/GenBank/DDBJ databases">
        <title>Sequencing the genomes of 1000 actinobacteria strains.</title>
        <authorList>
            <person name="Klenk H.-P."/>
        </authorList>
    </citation>
    <scope>NUCLEOTIDE SEQUENCE [LARGE SCALE GENOMIC DNA]</scope>
    <source>
        <strain evidence="5 6">DSM 41695</strain>
    </source>
</reference>
<evidence type="ECO:0000256" key="1">
    <source>
        <dbReference type="ARBA" id="ARBA00009080"/>
    </source>
</evidence>
<dbReference type="EMBL" id="VIWV01000001">
    <property type="protein sequence ID" value="TWF89841.1"/>
    <property type="molecule type" value="Genomic_DNA"/>
</dbReference>
<comment type="similarity">
    <text evidence="1">Belongs to the HIBADH-related family.</text>
</comment>
<feature type="domain" description="6-phosphogluconate dehydrogenase NADP-binding" evidence="3">
    <location>
        <begin position="6"/>
        <end position="154"/>
    </location>
</feature>
<dbReference type="InterPro" id="IPR013328">
    <property type="entry name" value="6PGD_dom2"/>
</dbReference>
<evidence type="ECO:0000259" key="4">
    <source>
        <dbReference type="Pfam" id="PF21761"/>
    </source>
</evidence>
<organism evidence="5 6">
    <name type="scientific">Streptomyces capillispiralis</name>
    <dbReference type="NCBI Taxonomy" id="68182"/>
    <lineage>
        <taxon>Bacteria</taxon>
        <taxon>Bacillati</taxon>
        <taxon>Actinomycetota</taxon>
        <taxon>Actinomycetes</taxon>
        <taxon>Kitasatosporales</taxon>
        <taxon>Streptomycetaceae</taxon>
        <taxon>Streptomyces</taxon>
    </lineage>
</organism>
<dbReference type="RefSeq" id="WP_145871342.1">
    <property type="nucleotide sequence ID" value="NZ_BNCE01000022.1"/>
</dbReference>
<dbReference type="Pfam" id="PF03446">
    <property type="entry name" value="NAD_binding_2"/>
    <property type="match status" value="1"/>
</dbReference>
<feature type="domain" description="NADPH-dependent reductive aminase-like C-terminal" evidence="4">
    <location>
        <begin position="161"/>
        <end position="286"/>
    </location>
</feature>
<evidence type="ECO:0000313" key="6">
    <source>
        <dbReference type="Proteomes" id="UP000316603"/>
    </source>
</evidence>
<dbReference type="InterPro" id="IPR015815">
    <property type="entry name" value="HIBADH-related"/>
</dbReference>
<sequence length="290" mass="30412">MSKQSLTLIGLGPMGSAMADAYLAKGYEVTVWNRTASKAEPLVAKGAVLAPTVADALAANTLVLLSLTDHQAMYAILGRATEALEGRTVVNLSSDTPAKSREAAEWVNGHGAAYLTGGVTVPPHRIAGPGALTFYSGPHALFEEHRATLEVISAADHRGEDQGLAALYYQLQLDIFWTSLSSWLHAVAVAKANGISASDLLPYASGTLASMPDFLGFYTPRLDEGNFAGDVERLSMGLASIEHVVETGLDSGVDSSLPTAVMDLLRRGFDAGRAEDSATSIVELLGRPSA</sequence>
<dbReference type="Gene3D" id="1.10.1040.10">
    <property type="entry name" value="N-(1-d-carboxylethyl)-l-norvaline Dehydrogenase, domain 2"/>
    <property type="match status" value="1"/>
</dbReference>
<name>A0A561TRU8_9ACTN</name>
<dbReference type="PANTHER" id="PTHR43580:SF2">
    <property type="entry name" value="CYTOKINE-LIKE NUCLEAR FACTOR N-PAC"/>
    <property type="match status" value="1"/>
</dbReference>
<dbReference type="InterPro" id="IPR051265">
    <property type="entry name" value="HIBADH-related_NP60_sf"/>
</dbReference>
<comment type="caution">
    <text evidence="5">The sequence shown here is derived from an EMBL/GenBank/DDBJ whole genome shotgun (WGS) entry which is preliminary data.</text>
</comment>
<evidence type="ECO:0000256" key="2">
    <source>
        <dbReference type="ARBA" id="ARBA00023002"/>
    </source>
</evidence>
<dbReference type="Gene3D" id="3.40.50.720">
    <property type="entry name" value="NAD(P)-binding Rossmann-like Domain"/>
    <property type="match status" value="1"/>
</dbReference>
<dbReference type="GO" id="GO:0050661">
    <property type="term" value="F:NADP binding"/>
    <property type="evidence" value="ECO:0007669"/>
    <property type="project" value="InterPro"/>
</dbReference>
<dbReference type="AlphaFoldDB" id="A0A561TRU8"/>
<dbReference type="OrthoDB" id="4029976at2"/>
<keyword evidence="2" id="KW-0560">Oxidoreductase</keyword>
<keyword evidence="6" id="KW-1185">Reference proteome</keyword>
<dbReference type="GO" id="GO:0016491">
    <property type="term" value="F:oxidoreductase activity"/>
    <property type="evidence" value="ECO:0007669"/>
    <property type="project" value="UniProtKB-KW"/>
</dbReference>